<feature type="binding site" evidence="6">
    <location>
        <position position="32"/>
    </location>
    <ligand>
        <name>S-methyl-5'-thioadenosine</name>
        <dbReference type="ChEBI" id="CHEBI:17509"/>
    </ligand>
</feature>
<feature type="binding site" evidence="6">
    <location>
        <position position="88"/>
    </location>
    <ligand>
        <name>spermidine</name>
        <dbReference type="ChEBI" id="CHEBI:57834"/>
    </ligand>
</feature>
<feature type="binding site" evidence="6">
    <location>
        <position position="108"/>
    </location>
    <ligand>
        <name>S-methyl-5'-thioadenosine</name>
        <dbReference type="ChEBI" id="CHEBI:17509"/>
    </ligand>
</feature>
<dbReference type="InterPro" id="IPR029063">
    <property type="entry name" value="SAM-dependent_MTases_sf"/>
</dbReference>
<dbReference type="PANTHER" id="PTHR43317:SF1">
    <property type="entry name" value="THERMOSPERMINE SYNTHASE ACAULIS5"/>
    <property type="match status" value="1"/>
</dbReference>
<dbReference type="NCBIfam" id="NF002010">
    <property type="entry name" value="PRK00811.1"/>
    <property type="match status" value="1"/>
</dbReference>
<dbReference type="SUPFAM" id="SSF53335">
    <property type="entry name" value="S-adenosyl-L-methionine-dependent methyltransferases"/>
    <property type="match status" value="1"/>
</dbReference>
<feature type="domain" description="PABS" evidence="8">
    <location>
        <begin position="3"/>
        <end position="240"/>
    </location>
</feature>
<dbReference type="GO" id="GO:0004766">
    <property type="term" value="F:spermidine synthase activity"/>
    <property type="evidence" value="ECO:0007669"/>
    <property type="project" value="UniProtKB-UniRule"/>
</dbReference>
<comment type="caution">
    <text evidence="6">Lacks conserved residue(s) required for the propagation of feature annotation.</text>
</comment>
<comment type="function">
    <text evidence="6">Catalyzes the irreversible transfer of a propylamine group from the amino donor S-adenosylmethioninamine (decarboxy-AdoMet) to putrescine (1,4-diaminobutane) to yield spermidine.</text>
</comment>
<dbReference type="NCBIfam" id="NF037959">
    <property type="entry name" value="MFS_SpdSyn"/>
    <property type="match status" value="1"/>
</dbReference>
<comment type="similarity">
    <text evidence="1 6">Belongs to the spermidine/spermine synthase family.</text>
</comment>
<comment type="catalytic activity">
    <reaction evidence="5">
        <text>S-adenosyl 3-(methylsulfanyl)propylamine + spermidine = thermospermine + S-methyl-5'-thioadenosine + H(+)</text>
        <dbReference type="Rhea" id="RHEA:30515"/>
        <dbReference type="ChEBI" id="CHEBI:15378"/>
        <dbReference type="ChEBI" id="CHEBI:17509"/>
        <dbReference type="ChEBI" id="CHEBI:57443"/>
        <dbReference type="ChEBI" id="CHEBI:57834"/>
        <dbReference type="ChEBI" id="CHEBI:59903"/>
        <dbReference type="EC" id="2.5.1.79"/>
    </reaction>
</comment>
<evidence type="ECO:0000256" key="7">
    <source>
        <dbReference type="PROSITE-ProRule" id="PRU00354"/>
    </source>
</evidence>
<dbReference type="Pfam" id="PF17284">
    <property type="entry name" value="Spermine_synt_N"/>
    <property type="match status" value="1"/>
</dbReference>
<evidence type="ECO:0000256" key="1">
    <source>
        <dbReference type="ARBA" id="ARBA00007867"/>
    </source>
</evidence>
<dbReference type="Pfam" id="PF01564">
    <property type="entry name" value="Spermine_synth"/>
    <property type="match status" value="1"/>
</dbReference>
<dbReference type="InterPro" id="IPR030374">
    <property type="entry name" value="PABS"/>
</dbReference>
<evidence type="ECO:0000256" key="3">
    <source>
        <dbReference type="ARBA" id="ARBA00023066"/>
    </source>
</evidence>
<dbReference type="FunFam" id="3.40.50.150:FF:000088">
    <property type="entry name" value="Polyamine aminopropyltransferase"/>
    <property type="match status" value="1"/>
</dbReference>
<sequence>MDAYWIIEKNHPSEIHWHGISRFYYTGQSPFQKIDIIESSFYGKCLVLDGRIQSSEKDEFIYHEAIVHPALVLNPSKEKKVLIMGGAEGATLREVLRHKDVKEAVMVDIDGEVVRVSKEFLPEWHQGSFEDHRTKLIIDDARAYLERTEDQFDVIISDLSEPMEGSPAVKLFTYEFYNIVKQHLKEDGIFVMQAGTTHHLKIYFHTVMNSTLRAIFKKVRSYQAYVPAYDFIWSFIFASDKIDPKEYSEKEIDDILKNKGLEGLKFYDGETHKMMFSLPKNLRNIIEKENRVAYDNAPLYAVED</sequence>
<dbReference type="Gene3D" id="2.30.140.10">
    <property type="entry name" value="Spermidine synthase, tetramerisation domain"/>
    <property type="match status" value="1"/>
</dbReference>
<dbReference type="InterPro" id="IPR001045">
    <property type="entry name" value="Spermi_synthase"/>
</dbReference>
<dbReference type="GO" id="GO:0010487">
    <property type="term" value="F:thermospermine synthase activity"/>
    <property type="evidence" value="ECO:0007669"/>
    <property type="project" value="UniProtKB-EC"/>
</dbReference>
<evidence type="ECO:0000256" key="5">
    <source>
        <dbReference type="ARBA" id="ARBA00048874"/>
    </source>
</evidence>
<dbReference type="InterPro" id="IPR035246">
    <property type="entry name" value="Spermidine_synt_N"/>
</dbReference>
<keyword evidence="3 6" id="KW-0745">Spermidine biosynthesis</keyword>
<keyword evidence="2 6" id="KW-0808">Transferase</keyword>
<dbReference type="InterPro" id="IPR037163">
    <property type="entry name" value="Spermidine_synt_N_sf"/>
</dbReference>
<feature type="binding site" evidence="6">
    <location>
        <begin position="140"/>
        <end position="141"/>
    </location>
    <ligand>
        <name>S-methyl-5'-thioadenosine</name>
        <dbReference type="ChEBI" id="CHEBI:17509"/>
    </ligand>
</feature>
<dbReference type="HAMAP" id="MF_00198">
    <property type="entry name" value="Spermidine_synth"/>
    <property type="match status" value="1"/>
</dbReference>
<reference evidence="9" key="1">
    <citation type="journal article" date="2020" name="mSystems">
        <title>Genome- and Community-Level Interaction Insights into Carbon Utilization and Element Cycling Functions of Hydrothermarchaeota in Hydrothermal Sediment.</title>
        <authorList>
            <person name="Zhou Z."/>
            <person name="Liu Y."/>
            <person name="Xu W."/>
            <person name="Pan J."/>
            <person name="Luo Z.H."/>
            <person name="Li M."/>
        </authorList>
    </citation>
    <scope>NUCLEOTIDE SEQUENCE [LARGE SCALE GENOMIC DNA]</scope>
    <source>
        <strain evidence="9">SpSt-81</strain>
    </source>
</reference>
<dbReference type="UniPathway" id="UPA00248">
    <property type="reaction ID" value="UER00314"/>
</dbReference>
<comment type="subunit">
    <text evidence="6">Homodimer or homotetramer.</text>
</comment>
<protein>
    <recommendedName>
        <fullName evidence="6">Polyamine aminopropyltransferase</fullName>
    </recommendedName>
    <alternativeName>
        <fullName evidence="6">Putrescine aminopropyltransferase</fullName>
        <shortName evidence="6">PAPT</shortName>
    </alternativeName>
    <alternativeName>
        <fullName evidence="6">Spermidine synthase</fullName>
        <shortName evidence="6">SPDS</shortName>
        <shortName evidence="6">SPDSY</shortName>
        <ecNumber evidence="6">2.5.1.16</ecNumber>
    </alternativeName>
</protein>
<dbReference type="EMBL" id="DTIN01000014">
    <property type="protein sequence ID" value="HFX13486.1"/>
    <property type="molecule type" value="Genomic_DNA"/>
</dbReference>
<evidence type="ECO:0000313" key="9">
    <source>
        <dbReference type="EMBL" id="HFX13486.1"/>
    </source>
</evidence>
<dbReference type="Gene3D" id="3.40.50.150">
    <property type="entry name" value="Vaccinia Virus protein VP39"/>
    <property type="match status" value="1"/>
</dbReference>
<dbReference type="PANTHER" id="PTHR43317">
    <property type="entry name" value="THERMOSPERMINE SYNTHASE ACAULIS5"/>
    <property type="match status" value="1"/>
</dbReference>
<feature type="active site" description="Proton acceptor" evidence="6 7">
    <location>
        <position position="158"/>
    </location>
</feature>
<comment type="catalytic activity">
    <reaction evidence="6">
        <text>S-adenosyl 3-(methylsulfanyl)propylamine + putrescine = S-methyl-5'-thioadenosine + spermidine + H(+)</text>
        <dbReference type="Rhea" id="RHEA:12721"/>
        <dbReference type="ChEBI" id="CHEBI:15378"/>
        <dbReference type="ChEBI" id="CHEBI:17509"/>
        <dbReference type="ChEBI" id="CHEBI:57443"/>
        <dbReference type="ChEBI" id="CHEBI:57834"/>
        <dbReference type="ChEBI" id="CHEBI:326268"/>
        <dbReference type="EC" id="2.5.1.16"/>
    </reaction>
</comment>
<gene>
    <name evidence="6" type="primary">speE</name>
    <name evidence="9" type="ORF">ENW00_04890</name>
</gene>
<keyword evidence="4 6" id="KW-0620">Polyamine biosynthesis</keyword>
<organism evidence="9">
    <name type="scientific">Dictyoglomus thermophilum</name>
    <dbReference type="NCBI Taxonomy" id="14"/>
    <lineage>
        <taxon>Bacteria</taxon>
        <taxon>Pseudomonadati</taxon>
        <taxon>Dictyoglomota</taxon>
        <taxon>Dictyoglomia</taxon>
        <taxon>Dictyoglomales</taxon>
        <taxon>Dictyoglomaceae</taxon>
        <taxon>Dictyoglomus</taxon>
    </lineage>
</organism>
<dbReference type="EC" id="2.5.1.16" evidence="6"/>
<evidence type="ECO:0000259" key="8">
    <source>
        <dbReference type="PROSITE" id="PS51006"/>
    </source>
</evidence>
<evidence type="ECO:0000256" key="6">
    <source>
        <dbReference type="HAMAP-Rule" id="MF_00198"/>
    </source>
</evidence>
<comment type="pathway">
    <text evidence="6">Amine and polyamine biosynthesis; spermidine biosynthesis; spermidine from putrescine: step 1/1.</text>
</comment>
<name>A0A7C3MQW7_DICTH</name>
<feature type="binding site" evidence="6">
    <location>
        <position position="167"/>
    </location>
    <ligand>
        <name>S-methyl-5'-thioadenosine</name>
        <dbReference type="ChEBI" id="CHEBI:17509"/>
    </ligand>
</feature>
<dbReference type="GO" id="GO:0008295">
    <property type="term" value="P:spermidine biosynthetic process"/>
    <property type="evidence" value="ECO:0007669"/>
    <property type="project" value="UniProtKB-UniRule"/>
</dbReference>
<proteinExistence type="inferred from homology"/>
<dbReference type="PROSITE" id="PS51006">
    <property type="entry name" value="PABS_2"/>
    <property type="match status" value="1"/>
</dbReference>
<dbReference type="AlphaFoldDB" id="A0A7C3MQW7"/>
<evidence type="ECO:0000256" key="4">
    <source>
        <dbReference type="ARBA" id="ARBA00023115"/>
    </source>
</evidence>
<accession>A0A7C3MQW7</accession>
<comment type="caution">
    <text evidence="9">The sequence shown here is derived from an EMBL/GenBank/DDBJ whole genome shotgun (WGS) entry which is preliminary data.</text>
</comment>
<dbReference type="CDD" id="cd02440">
    <property type="entry name" value="AdoMet_MTases"/>
    <property type="match status" value="1"/>
</dbReference>
<feature type="binding site" evidence="6">
    <location>
        <position position="63"/>
    </location>
    <ligand>
        <name>spermidine</name>
        <dbReference type="ChEBI" id="CHEBI:57834"/>
    </ligand>
</feature>
<evidence type="ECO:0000256" key="2">
    <source>
        <dbReference type="ARBA" id="ARBA00022679"/>
    </source>
</evidence>